<organism evidence="2 3">
    <name type="scientific">Echria macrotheca</name>
    <dbReference type="NCBI Taxonomy" id="438768"/>
    <lineage>
        <taxon>Eukaryota</taxon>
        <taxon>Fungi</taxon>
        <taxon>Dikarya</taxon>
        <taxon>Ascomycota</taxon>
        <taxon>Pezizomycotina</taxon>
        <taxon>Sordariomycetes</taxon>
        <taxon>Sordariomycetidae</taxon>
        <taxon>Sordariales</taxon>
        <taxon>Schizotheciaceae</taxon>
        <taxon>Echria</taxon>
    </lineage>
</organism>
<feature type="region of interest" description="Disordered" evidence="1">
    <location>
        <begin position="418"/>
        <end position="456"/>
    </location>
</feature>
<feature type="compositionally biased region" description="Basic and acidic residues" evidence="1">
    <location>
        <begin position="550"/>
        <end position="561"/>
    </location>
</feature>
<dbReference type="EMBL" id="MU839839">
    <property type="protein sequence ID" value="KAK1752699.1"/>
    <property type="molecule type" value="Genomic_DNA"/>
</dbReference>
<evidence type="ECO:0000313" key="3">
    <source>
        <dbReference type="Proteomes" id="UP001239445"/>
    </source>
</evidence>
<evidence type="ECO:0000313" key="2">
    <source>
        <dbReference type="EMBL" id="KAK1752699.1"/>
    </source>
</evidence>
<keyword evidence="3" id="KW-1185">Reference proteome</keyword>
<feature type="compositionally biased region" description="Acidic residues" evidence="1">
    <location>
        <begin position="562"/>
        <end position="572"/>
    </location>
</feature>
<feature type="region of interest" description="Disordered" evidence="1">
    <location>
        <begin position="550"/>
        <end position="658"/>
    </location>
</feature>
<feature type="compositionally biased region" description="Basic and acidic residues" evidence="1">
    <location>
        <begin position="627"/>
        <end position="636"/>
    </location>
</feature>
<dbReference type="AlphaFoldDB" id="A0AAJ0F919"/>
<accession>A0AAJ0F919</accession>
<feature type="compositionally biased region" description="Basic and acidic residues" evidence="1">
    <location>
        <begin position="584"/>
        <end position="595"/>
    </location>
</feature>
<protein>
    <recommendedName>
        <fullName evidence="4">Protein kinase domain-containing protein</fullName>
    </recommendedName>
</protein>
<proteinExistence type="predicted"/>
<dbReference type="InterPro" id="IPR011009">
    <property type="entry name" value="Kinase-like_dom_sf"/>
</dbReference>
<dbReference type="SUPFAM" id="SSF56112">
    <property type="entry name" value="Protein kinase-like (PK-like)"/>
    <property type="match status" value="1"/>
</dbReference>
<gene>
    <name evidence="2" type="ORF">QBC47DRAFT_416327</name>
</gene>
<evidence type="ECO:0000256" key="1">
    <source>
        <dbReference type="SAM" id="MobiDB-lite"/>
    </source>
</evidence>
<sequence length="658" mass="73568">MPQSSKKQRYNAAFNFESRTRLFLHVRSLGFTDDCSTQLVRDATRNRLLVRKVERPPAKSDVPPGIYEQPNDARIAYMLQALHMYGPSYHTHCSEFHDVPIRLTDESSDDDSPPVPASDTTYQWARETYWKYYNGGTLADWFGFEDDLAGFKPPYAVVARFIRQVYTTLRFMQHAHQNTSIHHYNLKPKNIFLHWRDENDFFDAPKDEVADECADIPDCYIGGLEWANDGWPFEVEGEDDHTSAVTDDFSAMLRMINALLGLMPGGERNKRHKRLVEIYDLAEEMIPLGLPRFMNLENEYRDGTDDPVPADMLREHWEATGEVIELAAKLEQECLSDGPLDERGEAYFKNFVAEGKRFASDNSAVENPALFVEADSLEEAEASAEMQDIVGPFKLSKGKLLCQGSKILGQVWLYLDEEEEESGDDGEEEEEVDYGEEQVEEGSGGDDDSEEAELAESYEDMGRMAAAAGEMARRTGEVASGLAGRAGKTTAKATRQAEKVAARYVLDVEQIAERAAAQAEKWAAQAEEMVREAQEMTGFLLDDSDEAEMIKDYVEMARDAHEGEEDESDLSETELPSSDDSSGDEGRMPTGKDRGVGAVEDSDSSLEISSVVSSSVVSSVLSDSDSDSDHSDESPVKRPRVIWPGDEVGGSKSKRQKR</sequence>
<evidence type="ECO:0008006" key="4">
    <source>
        <dbReference type="Google" id="ProtNLM"/>
    </source>
</evidence>
<comment type="caution">
    <text evidence="2">The sequence shown here is derived from an EMBL/GenBank/DDBJ whole genome shotgun (WGS) entry which is preliminary data.</text>
</comment>
<name>A0AAJ0F919_9PEZI</name>
<dbReference type="Proteomes" id="UP001239445">
    <property type="component" value="Unassembled WGS sequence"/>
</dbReference>
<feature type="compositionally biased region" description="Low complexity" evidence="1">
    <location>
        <begin position="605"/>
        <end position="623"/>
    </location>
</feature>
<reference evidence="2" key="1">
    <citation type="submission" date="2023-06" db="EMBL/GenBank/DDBJ databases">
        <title>Genome-scale phylogeny and comparative genomics of the fungal order Sordariales.</title>
        <authorList>
            <consortium name="Lawrence Berkeley National Laboratory"/>
            <person name="Hensen N."/>
            <person name="Bonometti L."/>
            <person name="Westerberg I."/>
            <person name="Brannstrom I.O."/>
            <person name="Guillou S."/>
            <person name="Cros-Aarteil S."/>
            <person name="Calhoun S."/>
            <person name="Haridas S."/>
            <person name="Kuo A."/>
            <person name="Mondo S."/>
            <person name="Pangilinan J."/>
            <person name="Riley R."/>
            <person name="Labutti K."/>
            <person name="Andreopoulos B."/>
            <person name="Lipzen A."/>
            <person name="Chen C."/>
            <person name="Yanf M."/>
            <person name="Daum C."/>
            <person name="Ng V."/>
            <person name="Clum A."/>
            <person name="Steindorff A."/>
            <person name="Ohm R."/>
            <person name="Martin F."/>
            <person name="Silar P."/>
            <person name="Natvig D."/>
            <person name="Lalanne C."/>
            <person name="Gautier V."/>
            <person name="Ament-Velasquez S.L."/>
            <person name="Kruys A."/>
            <person name="Hutchinson M.I."/>
            <person name="Powell A.J."/>
            <person name="Barry K."/>
            <person name="Miller A.N."/>
            <person name="Grigoriev I.V."/>
            <person name="Debuchy R."/>
            <person name="Gladieux P."/>
            <person name="Thoren M.H."/>
            <person name="Johannesson H."/>
        </authorList>
    </citation>
    <scope>NUCLEOTIDE SEQUENCE</scope>
    <source>
        <strain evidence="2">PSN4</strain>
    </source>
</reference>